<reference evidence="2" key="2">
    <citation type="submission" date="2015-01" db="EMBL/GenBank/DDBJ databases">
        <title>Evolutionary Origins and Diversification of the Mycorrhizal Mutualists.</title>
        <authorList>
            <consortium name="DOE Joint Genome Institute"/>
            <consortium name="Mycorrhizal Genomics Consortium"/>
            <person name="Kohler A."/>
            <person name="Kuo A."/>
            <person name="Nagy L.G."/>
            <person name="Floudas D."/>
            <person name="Copeland A."/>
            <person name="Barry K.W."/>
            <person name="Cichocki N."/>
            <person name="Veneault-Fourrey C."/>
            <person name="LaButti K."/>
            <person name="Lindquist E.A."/>
            <person name="Lipzen A."/>
            <person name="Lundell T."/>
            <person name="Morin E."/>
            <person name="Murat C."/>
            <person name="Riley R."/>
            <person name="Ohm R."/>
            <person name="Sun H."/>
            <person name="Tunlid A."/>
            <person name="Henrissat B."/>
            <person name="Grigoriev I.V."/>
            <person name="Hibbett D.S."/>
            <person name="Martin F."/>
        </authorList>
    </citation>
    <scope>NUCLEOTIDE SEQUENCE [LARGE SCALE GENOMIC DNA]</scope>
    <source>
        <strain evidence="2">LaAM-08-1</strain>
    </source>
</reference>
<organism evidence="1 2">
    <name type="scientific">Laccaria amethystina LaAM-08-1</name>
    <dbReference type="NCBI Taxonomy" id="1095629"/>
    <lineage>
        <taxon>Eukaryota</taxon>
        <taxon>Fungi</taxon>
        <taxon>Dikarya</taxon>
        <taxon>Basidiomycota</taxon>
        <taxon>Agaricomycotina</taxon>
        <taxon>Agaricomycetes</taxon>
        <taxon>Agaricomycetidae</taxon>
        <taxon>Agaricales</taxon>
        <taxon>Agaricineae</taxon>
        <taxon>Hydnangiaceae</taxon>
        <taxon>Laccaria</taxon>
    </lineage>
</organism>
<name>A0A0C9XAG2_9AGAR</name>
<dbReference type="Gene3D" id="3.40.50.300">
    <property type="entry name" value="P-loop containing nucleotide triphosphate hydrolases"/>
    <property type="match status" value="1"/>
</dbReference>
<protein>
    <recommendedName>
        <fullName evidence="3">P-loop containing nucleoside triphosphate hydrolase protein</fullName>
    </recommendedName>
</protein>
<dbReference type="PANTHER" id="PTHR10285">
    <property type="entry name" value="URIDINE KINASE"/>
    <property type="match status" value="1"/>
</dbReference>
<evidence type="ECO:0008006" key="3">
    <source>
        <dbReference type="Google" id="ProtNLM"/>
    </source>
</evidence>
<dbReference type="InterPro" id="IPR027417">
    <property type="entry name" value="P-loop_NTPase"/>
</dbReference>
<reference evidence="1 2" key="1">
    <citation type="submission" date="2014-04" db="EMBL/GenBank/DDBJ databases">
        <authorList>
            <consortium name="DOE Joint Genome Institute"/>
            <person name="Kuo A."/>
            <person name="Kohler A."/>
            <person name="Nagy L.G."/>
            <person name="Floudas D."/>
            <person name="Copeland A."/>
            <person name="Barry K.W."/>
            <person name="Cichocki N."/>
            <person name="Veneault-Fourrey C."/>
            <person name="LaButti K."/>
            <person name="Lindquist E.A."/>
            <person name="Lipzen A."/>
            <person name="Lundell T."/>
            <person name="Morin E."/>
            <person name="Murat C."/>
            <person name="Sun H."/>
            <person name="Tunlid A."/>
            <person name="Henrissat B."/>
            <person name="Grigoriev I.V."/>
            <person name="Hibbett D.S."/>
            <person name="Martin F."/>
            <person name="Nordberg H.P."/>
            <person name="Cantor M.N."/>
            <person name="Hua S.X."/>
        </authorList>
    </citation>
    <scope>NUCLEOTIDE SEQUENCE [LARGE SCALE GENOMIC DNA]</scope>
    <source>
        <strain evidence="1 2">LaAM-08-1</strain>
    </source>
</reference>
<proteinExistence type="predicted"/>
<dbReference type="AlphaFoldDB" id="A0A0C9XAG2"/>
<dbReference type="OrthoDB" id="347435at2759"/>
<dbReference type="STRING" id="1095629.A0A0C9XAG2"/>
<dbReference type="EMBL" id="KN838539">
    <property type="protein sequence ID" value="KIK09270.1"/>
    <property type="molecule type" value="Genomic_DNA"/>
</dbReference>
<gene>
    <name evidence="1" type="ORF">K443DRAFT_671762</name>
</gene>
<accession>A0A0C9XAG2</accession>
<evidence type="ECO:0000313" key="2">
    <source>
        <dbReference type="Proteomes" id="UP000054477"/>
    </source>
</evidence>
<dbReference type="Proteomes" id="UP000054477">
    <property type="component" value="Unassembled WGS sequence"/>
</dbReference>
<sequence>MEAVQLICKHILAHRTTVPKPLFVALQGPQGSGKSYLSGLVQQTLSASPNNLRIVVISIDDLYLPHGDLISLASSHPNNPLWQGRGQPGTHDVDLGIRVLNALKQGISVEIPRFDKSLFNGDGDRLLMDGSGAIVSQPPLVDTVILEGWCVGFRPIPSVDLDRRWNGIWKEEREKLSLTEEKVGKKIDVENLNDKLKRYAPLWTFFDTFVQLKATPPPSTSESQYSIIYEWRLEQERYMKEQNGGRGMSDAAVKSYAIPFYQLSSCGTSHPRPDL</sequence>
<dbReference type="SUPFAM" id="SSF52540">
    <property type="entry name" value="P-loop containing nucleoside triphosphate hydrolases"/>
    <property type="match status" value="1"/>
</dbReference>
<dbReference type="HOGENOM" id="CLU_056986_1_0_1"/>
<keyword evidence="2" id="KW-1185">Reference proteome</keyword>
<evidence type="ECO:0000313" key="1">
    <source>
        <dbReference type="EMBL" id="KIK09270.1"/>
    </source>
</evidence>